<dbReference type="Proteomes" id="UP000481153">
    <property type="component" value="Unassembled WGS sequence"/>
</dbReference>
<keyword evidence="5" id="KW-1185">Reference proteome</keyword>
<dbReference type="EMBL" id="VJMJ01000335">
    <property type="protein sequence ID" value="KAF0722443.1"/>
    <property type="molecule type" value="Genomic_DNA"/>
</dbReference>
<protein>
    <recommendedName>
        <fullName evidence="6">Glycoside hydrolase family 6 protein</fullName>
    </recommendedName>
</protein>
<comment type="caution">
    <text evidence="4">The sequence shown here is derived from an EMBL/GenBank/DDBJ whole genome shotgun (WGS) entry which is preliminary data.</text>
</comment>
<organism evidence="4 5">
    <name type="scientific">Aphanomyces euteiches</name>
    <dbReference type="NCBI Taxonomy" id="100861"/>
    <lineage>
        <taxon>Eukaryota</taxon>
        <taxon>Sar</taxon>
        <taxon>Stramenopiles</taxon>
        <taxon>Oomycota</taxon>
        <taxon>Saprolegniomycetes</taxon>
        <taxon>Saprolegniales</taxon>
        <taxon>Verrucalvaceae</taxon>
        <taxon>Aphanomyces</taxon>
    </lineage>
</organism>
<dbReference type="GO" id="GO:0030245">
    <property type="term" value="P:cellulose catabolic process"/>
    <property type="evidence" value="ECO:0007669"/>
    <property type="project" value="InterPro"/>
</dbReference>
<dbReference type="Pfam" id="PF01341">
    <property type="entry name" value="Glyco_hydro_6"/>
    <property type="match status" value="1"/>
</dbReference>
<dbReference type="InterPro" id="IPR036434">
    <property type="entry name" value="Beta_cellobiohydrolase_sf"/>
</dbReference>
<gene>
    <name evidence="4" type="ORF">Ae201684_018445</name>
</gene>
<evidence type="ECO:0000256" key="2">
    <source>
        <dbReference type="SAM" id="Phobius"/>
    </source>
</evidence>
<dbReference type="PANTHER" id="PTHR34876:SF4">
    <property type="entry name" value="1,4-BETA-D-GLUCAN CELLOBIOHYDROLASE C-RELATED"/>
    <property type="match status" value="1"/>
</dbReference>
<reference evidence="4 5" key="1">
    <citation type="submission" date="2019-07" db="EMBL/GenBank/DDBJ databases">
        <title>Genomics analysis of Aphanomyces spp. identifies a new class of oomycete effector associated with host adaptation.</title>
        <authorList>
            <person name="Gaulin E."/>
        </authorList>
    </citation>
    <scope>NUCLEOTIDE SEQUENCE [LARGE SCALE GENOMIC DNA]</scope>
    <source>
        <strain evidence="4 5">ATCC 201684</strain>
    </source>
</reference>
<keyword evidence="2" id="KW-0812">Transmembrane</keyword>
<feature type="transmembrane region" description="Helical" evidence="2">
    <location>
        <begin position="465"/>
        <end position="489"/>
    </location>
</feature>
<evidence type="ECO:0000313" key="5">
    <source>
        <dbReference type="Proteomes" id="UP000481153"/>
    </source>
</evidence>
<name>A0A6G0W8C2_9STRA</name>
<evidence type="ECO:0000256" key="1">
    <source>
        <dbReference type="SAM" id="MobiDB-lite"/>
    </source>
</evidence>
<dbReference type="GO" id="GO:0004553">
    <property type="term" value="F:hydrolase activity, hydrolyzing O-glycosyl compounds"/>
    <property type="evidence" value="ECO:0007669"/>
    <property type="project" value="InterPro"/>
</dbReference>
<accession>A0A6G0W8C2</accession>
<dbReference type="Gene3D" id="3.20.20.40">
    <property type="entry name" value="1, 4-beta cellobiohydrolase"/>
    <property type="match status" value="1"/>
</dbReference>
<evidence type="ECO:0008006" key="6">
    <source>
        <dbReference type="Google" id="ProtNLM"/>
    </source>
</evidence>
<evidence type="ECO:0000313" key="4">
    <source>
        <dbReference type="EMBL" id="KAF0722443.1"/>
    </source>
</evidence>
<keyword evidence="2" id="KW-1133">Transmembrane helix</keyword>
<dbReference type="InterPro" id="IPR016288">
    <property type="entry name" value="Beta_cellobiohydrolase"/>
</dbReference>
<feature type="region of interest" description="Disordered" evidence="1">
    <location>
        <begin position="315"/>
        <end position="436"/>
    </location>
</feature>
<feature type="signal peptide" evidence="3">
    <location>
        <begin position="1"/>
        <end position="19"/>
    </location>
</feature>
<dbReference type="VEuPathDB" id="FungiDB:AeMF1_011403"/>
<feature type="chain" id="PRO_5026298433" description="Glycoside hydrolase family 6 protein" evidence="3">
    <location>
        <begin position="20"/>
        <end position="528"/>
    </location>
</feature>
<keyword evidence="3" id="KW-0732">Signal</keyword>
<sequence>MKLVTQLSLGAIMFESVTAGICNALAPASWTNGAQANPQLKNALDALSKYAVATWYTDRGGDEIDQLLQKCNGQVPSIVIYGLPNKDCAAGFSSGGTNRDSSSYKSWVQSLVSRVGSREVIYVLEPDAIGLLSNNNCAKQNNYLENLKTALGLISSGNPNAKIYADVAAWADIAQASSILNDLKSAGRLNGITINTSNYKTNAQLLPICQSISGATGGLHCAFDTSRNYRGSTGDEWCNSKTAGIGAPPGSDTGNPLVDYNLWLKPPGESDGECTGRTADALLGPSAGQLFADGFTSLWNNGYFVDQAGLPKIGGSWNPSPSTSAPWSAPTSAPTQAPTAAPTTAKPTYAPTTARPTTTVAPTTEAPTTTAAPTTVTPEPTTETPEPTTTTPEPTTETPEPTTATPEPTTTTTVTTQESADVVGSSGASPESAVVSNPTTTAAPVAAAKDVSVQASSNGESGMSAGMIVMIAAVGAAGVVATVLAVMVIRKRNMQEKSADMFERGSGSDIVVMGARHGLETERCLQVL</sequence>
<proteinExistence type="predicted"/>
<dbReference type="SUPFAM" id="SSF51989">
    <property type="entry name" value="Glycosyl hydrolases family 6, cellulases"/>
    <property type="match status" value="1"/>
</dbReference>
<dbReference type="PANTHER" id="PTHR34876">
    <property type="match status" value="1"/>
</dbReference>
<feature type="compositionally biased region" description="Low complexity" evidence="1">
    <location>
        <begin position="319"/>
        <end position="416"/>
    </location>
</feature>
<keyword evidence="2" id="KW-0472">Membrane</keyword>
<evidence type="ECO:0000256" key="3">
    <source>
        <dbReference type="SAM" id="SignalP"/>
    </source>
</evidence>
<dbReference type="PRINTS" id="PR00733">
    <property type="entry name" value="GLHYDRLASE6"/>
</dbReference>
<dbReference type="AlphaFoldDB" id="A0A6G0W8C2"/>